<evidence type="ECO:0000313" key="3">
    <source>
        <dbReference type="Proteomes" id="UP000479000"/>
    </source>
</evidence>
<feature type="compositionally biased region" description="Basic and acidic residues" evidence="1">
    <location>
        <begin position="79"/>
        <end position="91"/>
    </location>
</feature>
<evidence type="ECO:0000313" key="2">
    <source>
        <dbReference type="EMBL" id="CAB0015824.1"/>
    </source>
</evidence>
<feature type="compositionally biased region" description="Low complexity" evidence="1">
    <location>
        <begin position="120"/>
        <end position="139"/>
    </location>
</feature>
<dbReference type="EMBL" id="CADCXU010029589">
    <property type="protein sequence ID" value="CAB0015824.1"/>
    <property type="molecule type" value="Genomic_DNA"/>
</dbReference>
<proteinExistence type="predicted"/>
<sequence>MVSHQRLAVTADFPVSEQPSAPAEGPILPLMSLSSPPYFKPLVSSVRLIFDSIFPVEAPAATEAEEVVEKRPALAEEALTRTRSKDEDKLKTTAVVGRRSARQEVKRTSTTNAHRKRTRPGTSSLTLTTTSSTPSDGRV</sequence>
<gene>
    <name evidence="2" type="ORF">NTEN_LOCUS20164</name>
</gene>
<evidence type="ECO:0000256" key="1">
    <source>
        <dbReference type="SAM" id="MobiDB-lite"/>
    </source>
</evidence>
<feature type="region of interest" description="Disordered" evidence="1">
    <location>
        <begin position="79"/>
        <end position="139"/>
    </location>
</feature>
<dbReference type="Proteomes" id="UP000479000">
    <property type="component" value="Unassembled WGS sequence"/>
</dbReference>
<keyword evidence="3" id="KW-1185">Reference proteome</keyword>
<organism evidence="2 3">
    <name type="scientific">Nesidiocoris tenuis</name>
    <dbReference type="NCBI Taxonomy" id="355587"/>
    <lineage>
        <taxon>Eukaryota</taxon>
        <taxon>Metazoa</taxon>
        <taxon>Ecdysozoa</taxon>
        <taxon>Arthropoda</taxon>
        <taxon>Hexapoda</taxon>
        <taxon>Insecta</taxon>
        <taxon>Pterygota</taxon>
        <taxon>Neoptera</taxon>
        <taxon>Paraneoptera</taxon>
        <taxon>Hemiptera</taxon>
        <taxon>Heteroptera</taxon>
        <taxon>Panheteroptera</taxon>
        <taxon>Cimicomorpha</taxon>
        <taxon>Miridae</taxon>
        <taxon>Dicyphina</taxon>
        <taxon>Nesidiocoris</taxon>
    </lineage>
</organism>
<dbReference type="AlphaFoldDB" id="A0A6H5HDI2"/>
<name>A0A6H5HDI2_9HEMI</name>
<reference evidence="2 3" key="1">
    <citation type="submission" date="2020-02" db="EMBL/GenBank/DDBJ databases">
        <authorList>
            <person name="Ferguson B K."/>
        </authorList>
    </citation>
    <scope>NUCLEOTIDE SEQUENCE [LARGE SCALE GENOMIC DNA]</scope>
</reference>
<protein>
    <submittedName>
        <fullName evidence="2">Uncharacterized protein</fullName>
    </submittedName>
</protein>
<accession>A0A6H5HDI2</accession>